<keyword evidence="2 5" id="KW-0489">Methyltransferase</keyword>
<accession>A0ABS1DI44</accession>
<keyword evidence="6" id="KW-1185">Reference proteome</keyword>
<dbReference type="EMBL" id="NRRL01000057">
    <property type="protein sequence ID" value="MBK1669671.1"/>
    <property type="molecule type" value="Genomic_DNA"/>
</dbReference>
<dbReference type="GO" id="GO:0008168">
    <property type="term" value="F:methyltransferase activity"/>
    <property type="evidence" value="ECO:0007669"/>
    <property type="project" value="UniProtKB-KW"/>
</dbReference>
<dbReference type="GO" id="GO:0032259">
    <property type="term" value="P:methylation"/>
    <property type="evidence" value="ECO:0007669"/>
    <property type="project" value="UniProtKB-KW"/>
</dbReference>
<dbReference type="InterPro" id="IPR010426">
    <property type="entry name" value="MTTB_MeTrfase"/>
</dbReference>
<dbReference type="InterPro" id="IPR038601">
    <property type="entry name" value="MttB-like_sf"/>
</dbReference>
<dbReference type="PIRSF" id="PIRSF037567">
    <property type="entry name" value="MTTB_MeTrfase"/>
    <property type="match status" value="1"/>
</dbReference>
<sequence length="490" mass="52860">MQQLRYITRKIAPYEVLSEDGLQTIEANADTILEEIGIEFRDDPEALEIWRQAGADVQGERVRMPRGMARKIIQDNAPKQFTQLARNPDRSVEIGGNNTVFAPVYGPPFVRTLDEGRRYATLEDFQKIVKLAYMTPSLHHSGGTVCEPVDVPVNKRHLDMLYAHMRYSDKPFMGSVTAPERAEDTVAMAKLLFGAETVEQNVVTISLINANSPMTFDATMLGALKVYARAGQACIVTPFILAGAMAPVTIAGTLAQTLAEAMAGMAFAQLVRPGAPVVFGSFASSISMQSGAPTFGTPEPALVLYGAAALARRLGVPFRSGGSLCGAKIPDAQAAYESANTLLPTVLAGVNFTLHSAGWLEGGLATSLEKLVMDADQLEMMHAMANGVDLSDNGQAMDAIREVGPGSHYLGATHTQANFETAFFRSKIADNNSFEQWESEGGQDAAQRANTLWKKRLGEYEAPAIDPAIDEALQDYIARTKASMPDSFSS</sequence>
<evidence type="ECO:0000256" key="2">
    <source>
        <dbReference type="ARBA" id="ARBA00022603"/>
    </source>
</evidence>
<keyword evidence="3 4" id="KW-0808">Transferase</keyword>
<comment type="caution">
    <text evidence="5">The sequence shown here is derived from an EMBL/GenBank/DDBJ whole genome shotgun (WGS) entry which is preliminary data.</text>
</comment>
<comment type="similarity">
    <text evidence="1 4">Belongs to the trimethylamine methyltransferase family.</text>
</comment>
<evidence type="ECO:0000256" key="3">
    <source>
        <dbReference type="ARBA" id="ARBA00022679"/>
    </source>
</evidence>
<evidence type="ECO:0000313" key="5">
    <source>
        <dbReference type="EMBL" id="MBK1669671.1"/>
    </source>
</evidence>
<evidence type="ECO:0000256" key="1">
    <source>
        <dbReference type="ARBA" id="ARBA00007137"/>
    </source>
</evidence>
<organism evidence="5 6">
    <name type="scientific">Rhodovibrio sodomensis</name>
    <dbReference type="NCBI Taxonomy" id="1088"/>
    <lineage>
        <taxon>Bacteria</taxon>
        <taxon>Pseudomonadati</taxon>
        <taxon>Pseudomonadota</taxon>
        <taxon>Alphaproteobacteria</taxon>
        <taxon>Rhodospirillales</taxon>
        <taxon>Rhodovibrionaceae</taxon>
        <taxon>Rhodovibrio</taxon>
    </lineage>
</organism>
<evidence type="ECO:0000313" key="6">
    <source>
        <dbReference type="Proteomes" id="UP001296873"/>
    </source>
</evidence>
<evidence type="ECO:0000256" key="4">
    <source>
        <dbReference type="PIRNR" id="PIRNR037567"/>
    </source>
</evidence>
<proteinExistence type="inferred from homology"/>
<dbReference type="Pfam" id="PF06253">
    <property type="entry name" value="MTTB"/>
    <property type="match status" value="1"/>
</dbReference>
<reference evidence="5 6" key="1">
    <citation type="journal article" date="2020" name="Microorganisms">
        <title>Osmotic Adaptation and Compatible Solute Biosynthesis of Phototrophic Bacteria as Revealed from Genome Analyses.</title>
        <authorList>
            <person name="Imhoff J.F."/>
            <person name="Rahn T."/>
            <person name="Kunzel S."/>
            <person name="Keller A."/>
            <person name="Neulinger S.C."/>
        </authorList>
    </citation>
    <scope>NUCLEOTIDE SEQUENCE [LARGE SCALE GENOMIC DNA]</scope>
    <source>
        <strain evidence="5 6">DSM 9895</strain>
    </source>
</reference>
<dbReference type="Gene3D" id="3.20.20.480">
    <property type="entry name" value="Trimethylamine methyltransferase-like"/>
    <property type="match status" value="1"/>
</dbReference>
<gene>
    <name evidence="5" type="ORF">CKO28_16655</name>
</gene>
<name>A0ABS1DI44_9PROT</name>
<dbReference type="EC" id="2.1.1.-" evidence="4"/>
<dbReference type="Proteomes" id="UP001296873">
    <property type="component" value="Unassembled WGS sequence"/>
</dbReference>
<protein>
    <recommendedName>
        <fullName evidence="4">Methyltransferase</fullName>
        <ecNumber evidence="4">2.1.1.-</ecNumber>
    </recommendedName>
</protein>